<gene>
    <name evidence="4" type="ordered locus">Deipr_0282</name>
</gene>
<evidence type="ECO:0000313" key="4">
    <source>
        <dbReference type="EMBL" id="ADY25455.1"/>
    </source>
</evidence>
<dbReference type="PANTHER" id="PTHR30486:SF12">
    <property type="entry name" value="TYPE IV PILUS ATPASE PILU"/>
    <property type="match status" value="1"/>
</dbReference>
<comment type="similarity">
    <text evidence="1">Belongs to the GSP E family.</text>
</comment>
<evidence type="ECO:0000256" key="2">
    <source>
        <dbReference type="SAM" id="MobiDB-lite"/>
    </source>
</evidence>
<reference evidence="4 5" key="2">
    <citation type="journal article" date="2012" name="Stand. Genomic Sci.">
        <title>Complete genome sequence of the orange-red pigmented, radioresistant Deinococcus proteolyticus type strain (MRP(T)).</title>
        <authorList>
            <person name="Copeland A."/>
            <person name="Zeytun A."/>
            <person name="Yassawong M."/>
            <person name="Nolan M."/>
            <person name="Lucas S."/>
            <person name="Hammon N."/>
            <person name="Deshpande S."/>
            <person name="Cheng J.F."/>
            <person name="Han C."/>
            <person name="Tapia R."/>
            <person name="Goodwin L.A."/>
            <person name="Pitluck S."/>
            <person name="Mavromatis K."/>
            <person name="Liolios K."/>
            <person name="Pagani I."/>
            <person name="Ivanova N."/>
            <person name="Mikhailova N."/>
            <person name="Pati A."/>
            <person name="Chen A."/>
            <person name="Palaniappan K."/>
            <person name="Land M."/>
            <person name="Hauser L."/>
            <person name="Jeffries C.D."/>
            <person name="Brambilla E.M."/>
            <person name="Rohde M."/>
            <person name="Sikorski J."/>
            <person name="Pukall R."/>
            <person name="Goker M."/>
            <person name="Detter J.C."/>
            <person name="Woyke T."/>
            <person name="Bristow J."/>
            <person name="Eisen J.A."/>
            <person name="Markowitz V."/>
            <person name="Hugenholtz P."/>
            <person name="Kyrpides N.C."/>
            <person name="Klenk H.P."/>
            <person name="Lapidus A."/>
        </authorList>
    </citation>
    <scope>NUCLEOTIDE SEQUENCE [LARGE SCALE GENOMIC DNA]</scope>
    <source>
        <strain evidence="5">ATCC 35074 / DSM 20540 / JCM 6276 / NBRC 101906 / NCIMB 13154 / VKM Ac-1939 / CCM 2703 / MRP</strain>
    </source>
</reference>
<evidence type="ECO:0000313" key="5">
    <source>
        <dbReference type="Proteomes" id="UP000007718"/>
    </source>
</evidence>
<dbReference type="SUPFAM" id="SSF52540">
    <property type="entry name" value="P-loop containing nucleoside triphosphate hydrolases"/>
    <property type="match status" value="1"/>
</dbReference>
<dbReference type="InterPro" id="IPR050921">
    <property type="entry name" value="T4SS_GSP_E_ATPase"/>
</dbReference>
<accession>F0RJ47</accession>
<dbReference type="Gene3D" id="3.40.50.300">
    <property type="entry name" value="P-loop containing nucleotide triphosphate hydrolases"/>
    <property type="match status" value="1"/>
</dbReference>
<dbReference type="EMBL" id="CP002536">
    <property type="protein sequence ID" value="ADY25455.1"/>
    <property type="molecule type" value="Genomic_DNA"/>
</dbReference>
<dbReference type="Gene3D" id="3.30.450.90">
    <property type="match status" value="1"/>
</dbReference>
<dbReference type="HOGENOM" id="CLU_013446_4_0_0"/>
<dbReference type="eggNOG" id="COG2805">
    <property type="taxonomic scope" value="Bacteria"/>
</dbReference>
<dbReference type="RefSeq" id="WP_013614064.1">
    <property type="nucleotide sequence ID" value="NC_015161.1"/>
</dbReference>
<evidence type="ECO:0000256" key="1">
    <source>
        <dbReference type="ARBA" id="ARBA00006611"/>
    </source>
</evidence>
<dbReference type="CDD" id="cd01131">
    <property type="entry name" value="PilT"/>
    <property type="match status" value="1"/>
</dbReference>
<dbReference type="PROSITE" id="PS00662">
    <property type="entry name" value="T2SP_E"/>
    <property type="match status" value="1"/>
</dbReference>
<dbReference type="InterPro" id="IPR001482">
    <property type="entry name" value="T2SS/T4SS_dom"/>
</dbReference>
<feature type="domain" description="Bacterial type II secretion system protein E" evidence="3">
    <location>
        <begin position="232"/>
        <end position="246"/>
    </location>
</feature>
<sequence>MTGPFSSSPTAPAAPAGPSSASPSATSPSAAEQSPKQVFDQLLTEMVQRGASDIHLRAGSAPAARIDGEIVRFGEERLTPQALENFAQVMLPTQLMWGTFVEKRDHDFAYSLPGVARFRVNAYFQRGSVGLIMRVIEDKPIPTFEQLGLPLDVFEALSKHERGLILVTGPTGSGKTTTLASLLDHINARDAVNIVTLEDPIEVLHRDKKAIMIQRELGADTQSFTNGLRAAMRQDPDIILIGEMRDKETVEAALSAAQTGHLVFSTLHTQDAMRSINRIIDFFQPHEREQIRQGLSESLVAIVSQRLLPRKGGGRVLGMEILLGTPTVRESIKDPDKQEDIKQALLEGGMRGMHTFDQHLAKLVHEGLMEEEEAMLAATSPHELKIMMMQSQY</sequence>
<proteinExistence type="inferred from homology"/>
<dbReference type="KEGG" id="dpt:Deipr_0282"/>
<protein>
    <submittedName>
        <fullName evidence="4">Twitching motility protein</fullName>
    </submittedName>
</protein>
<dbReference type="PANTHER" id="PTHR30486">
    <property type="entry name" value="TWITCHING MOTILITY PROTEIN PILT"/>
    <property type="match status" value="1"/>
</dbReference>
<organism evidence="4 5">
    <name type="scientific">Deinococcus proteolyticus (strain ATCC 35074 / DSM 20540 / JCM 6276 / NBRC 101906 / NCIMB 13154 / VKM Ac-1939 / CCM 2703 / MRP)</name>
    <dbReference type="NCBI Taxonomy" id="693977"/>
    <lineage>
        <taxon>Bacteria</taxon>
        <taxon>Thermotogati</taxon>
        <taxon>Deinococcota</taxon>
        <taxon>Deinococci</taxon>
        <taxon>Deinococcales</taxon>
        <taxon>Deinococcaceae</taxon>
        <taxon>Deinococcus</taxon>
    </lineage>
</organism>
<name>F0RJ47_DEIPM</name>
<feature type="region of interest" description="Disordered" evidence="2">
    <location>
        <begin position="1"/>
        <end position="35"/>
    </location>
</feature>
<dbReference type="Proteomes" id="UP000007718">
    <property type="component" value="Chromosome"/>
</dbReference>
<dbReference type="Pfam" id="PF00437">
    <property type="entry name" value="T2SSE"/>
    <property type="match status" value="1"/>
</dbReference>
<dbReference type="SMART" id="SM00382">
    <property type="entry name" value="AAA"/>
    <property type="match status" value="1"/>
</dbReference>
<dbReference type="GO" id="GO:0016887">
    <property type="term" value="F:ATP hydrolysis activity"/>
    <property type="evidence" value="ECO:0007669"/>
    <property type="project" value="InterPro"/>
</dbReference>
<dbReference type="InterPro" id="IPR006321">
    <property type="entry name" value="PilT/PilU"/>
</dbReference>
<dbReference type="STRING" id="693977.Deipr_0282"/>
<dbReference type="InterPro" id="IPR003593">
    <property type="entry name" value="AAA+_ATPase"/>
</dbReference>
<dbReference type="GO" id="GO:0005524">
    <property type="term" value="F:ATP binding"/>
    <property type="evidence" value="ECO:0007669"/>
    <property type="project" value="InterPro"/>
</dbReference>
<reference evidence="5" key="1">
    <citation type="submission" date="2011-02" db="EMBL/GenBank/DDBJ databases">
        <title>The complete sequence of chromosome of Deinococcus proteolyticus DSM 20540.</title>
        <authorList>
            <consortium name="US DOE Joint Genome Institute (JGI-PGF)"/>
            <person name="Lucas S."/>
            <person name="Copeland A."/>
            <person name="Lapidus A."/>
            <person name="Bruce D."/>
            <person name="Goodwin L."/>
            <person name="Pitluck S."/>
            <person name="Kyrpides N."/>
            <person name="Mavromatis K."/>
            <person name="Pagani I."/>
            <person name="Ivanova N."/>
            <person name="Ovchinnikova G."/>
            <person name="Zeytun A."/>
            <person name="Detter J.C."/>
            <person name="Han C."/>
            <person name="Land M."/>
            <person name="Hauser L."/>
            <person name="Markowitz V."/>
            <person name="Cheng J.-F."/>
            <person name="Hugenholtz P."/>
            <person name="Woyke T."/>
            <person name="Wu D."/>
            <person name="Pukall R."/>
            <person name="Steenblock K."/>
            <person name="Brambilla E."/>
            <person name="Klenk H.-P."/>
            <person name="Eisen J.A."/>
        </authorList>
    </citation>
    <scope>NUCLEOTIDE SEQUENCE [LARGE SCALE GENOMIC DNA]</scope>
    <source>
        <strain evidence="5">ATCC 35074 / DSM 20540 / JCM 6276 / NBRC 101906 / NCIMB 13154 / VKM Ac-1939 / CCM 2703 / MRP</strain>
    </source>
</reference>
<dbReference type="OrthoDB" id="9808272at2"/>
<keyword evidence="5" id="KW-1185">Reference proteome</keyword>
<dbReference type="NCBIfam" id="TIGR01420">
    <property type="entry name" value="pilT_fam"/>
    <property type="match status" value="1"/>
</dbReference>
<feature type="compositionally biased region" description="Low complexity" evidence="2">
    <location>
        <begin position="1"/>
        <end position="31"/>
    </location>
</feature>
<dbReference type="InterPro" id="IPR027417">
    <property type="entry name" value="P-loop_NTPase"/>
</dbReference>
<dbReference type="AlphaFoldDB" id="F0RJ47"/>
<evidence type="ECO:0000259" key="3">
    <source>
        <dbReference type="PROSITE" id="PS00662"/>
    </source>
</evidence>